<dbReference type="AlphaFoldDB" id="A0A6J6V9U5"/>
<feature type="domain" description="N-acetyltransferase" evidence="1">
    <location>
        <begin position="9"/>
        <end position="171"/>
    </location>
</feature>
<dbReference type="EMBL" id="CAEZZO010000070">
    <property type="protein sequence ID" value="CAB4767307.1"/>
    <property type="molecule type" value="Genomic_DNA"/>
</dbReference>
<dbReference type="PROSITE" id="PS51186">
    <property type="entry name" value="GNAT"/>
    <property type="match status" value="1"/>
</dbReference>
<accession>A0A6J6V9U5</accession>
<proteinExistence type="predicted"/>
<protein>
    <submittedName>
        <fullName evidence="2">Unannotated protein</fullName>
    </submittedName>
</protein>
<organism evidence="2">
    <name type="scientific">freshwater metagenome</name>
    <dbReference type="NCBI Taxonomy" id="449393"/>
    <lineage>
        <taxon>unclassified sequences</taxon>
        <taxon>metagenomes</taxon>
        <taxon>ecological metagenomes</taxon>
    </lineage>
</organism>
<gene>
    <name evidence="2" type="ORF">UFOPK2886_00560</name>
</gene>
<evidence type="ECO:0000259" key="1">
    <source>
        <dbReference type="PROSITE" id="PS51186"/>
    </source>
</evidence>
<name>A0A6J6V9U5_9ZZZZ</name>
<dbReference type="GO" id="GO:0016747">
    <property type="term" value="F:acyltransferase activity, transferring groups other than amino-acyl groups"/>
    <property type="evidence" value="ECO:0007669"/>
    <property type="project" value="InterPro"/>
</dbReference>
<dbReference type="Gene3D" id="3.40.630.30">
    <property type="match status" value="1"/>
</dbReference>
<dbReference type="CDD" id="cd04301">
    <property type="entry name" value="NAT_SF"/>
    <property type="match status" value="1"/>
</dbReference>
<dbReference type="InterPro" id="IPR000182">
    <property type="entry name" value="GNAT_dom"/>
</dbReference>
<reference evidence="2" key="1">
    <citation type="submission" date="2020-05" db="EMBL/GenBank/DDBJ databases">
        <authorList>
            <person name="Chiriac C."/>
            <person name="Salcher M."/>
            <person name="Ghai R."/>
            <person name="Kavagutti S V."/>
        </authorList>
    </citation>
    <scope>NUCLEOTIDE SEQUENCE</scope>
</reference>
<dbReference type="InterPro" id="IPR016181">
    <property type="entry name" value="Acyl_CoA_acyltransferase"/>
</dbReference>
<sequence>MKGAEQGKVEVTLLTPDQWERLREIRLSALKLNPEAFGAKYEDELLLSEQQWRDRFVKEDYLVASINGKDAGTLYIEVLNGDHGATCWIGGCWTDPKFRGNGVMRALFEFIDKNNVSKGWQRQGLGVWVHNQIAIKAYNSVGFAVAGEKMASTSRPGDFFQHMIRDSKKQN</sequence>
<dbReference type="SUPFAM" id="SSF55729">
    <property type="entry name" value="Acyl-CoA N-acyltransferases (Nat)"/>
    <property type="match status" value="1"/>
</dbReference>
<evidence type="ECO:0000313" key="2">
    <source>
        <dbReference type="EMBL" id="CAB4767307.1"/>
    </source>
</evidence>
<dbReference type="Pfam" id="PF00583">
    <property type="entry name" value="Acetyltransf_1"/>
    <property type="match status" value="1"/>
</dbReference>